<evidence type="ECO:0000313" key="3">
    <source>
        <dbReference type="Proteomes" id="UP000267223"/>
    </source>
</evidence>
<dbReference type="AlphaFoldDB" id="A0A3M9NFY3"/>
<evidence type="ECO:0000313" key="2">
    <source>
        <dbReference type="EMBL" id="RNI36631.1"/>
    </source>
</evidence>
<organism evidence="2 3">
    <name type="scientific">Hanamia caeni</name>
    <dbReference type="NCBI Taxonomy" id="2294116"/>
    <lineage>
        <taxon>Bacteria</taxon>
        <taxon>Pseudomonadati</taxon>
        <taxon>Bacteroidota</taxon>
        <taxon>Chitinophagia</taxon>
        <taxon>Chitinophagales</taxon>
        <taxon>Chitinophagaceae</taxon>
        <taxon>Hanamia</taxon>
    </lineage>
</organism>
<comment type="caution">
    <text evidence="2">The sequence shown here is derived from an EMBL/GenBank/DDBJ whole genome shotgun (WGS) entry which is preliminary data.</text>
</comment>
<feature type="chain" id="PRO_5017998862" evidence="1">
    <location>
        <begin position="20"/>
        <end position="242"/>
    </location>
</feature>
<proteinExistence type="predicted"/>
<dbReference type="Pfam" id="PF22252">
    <property type="entry name" value="PNGase_F-II_N"/>
    <property type="match status" value="1"/>
</dbReference>
<dbReference type="InterPro" id="IPR005901">
    <property type="entry name" value="GLPGLI"/>
</dbReference>
<protein>
    <submittedName>
        <fullName evidence="2">GLPGLI family protein</fullName>
    </submittedName>
</protein>
<dbReference type="OrthoDB" id="1440774at2"/>
<gene>
    <name evidence="2" type="ORF">EFY79_09900</name>
</gene>
<dbReference type="EMBL" id="RJJR01000007">
    <property type="protein sequence ID" value="RNI36631.1"/>
    <property type="molecule type" value="Genomic_DNA"/>
</dbReference>
<keyword evidence="3" id="KW-1185">Reference proteome</keyword>
<feature type="signal peptide" evidence="1">
    <location>
        <begin position="1"/>
        <end position="19"/>
    </location>
</feature>
<evidence type="ECO:0000256" key="1">
    <source>
        <dbReference type="SAM" id="SignalP"/>
    </source>
</evidence>
<dbReference type="Proteomes" id="UP000267223">
    <property type="component" value="Unassembled WGS sequence"/>
</dbReference>
<sequence>MKKLLLLPILFFLHHQLHAQAIFLSKGKIEFEKRTNVWADLKGSFAEELKKSIPQFKSSFFDLIFDGSKTVYKPGRESSDKPVPFFNLPANENIVFSDFNAGQSVAQKDVFDKTFLIRDSLRHAEWKIKNDFREIAGFNCRRATTIIMDSVFVVAFYTDEITVPGGPESFSGLPGMILGLVINRIHTSWYATKVEATPVDIKTIVPPTKGDKITEAQLREELKKLMKTWGEYGQRNMWNIMI</sequence>
<dbReference type="RefSeq" id="WP_123120549.1">
    <property type="nucleotide sequence ID" value="NZ_RJJR01000007.1"/>
</dbReference>
<dbReference type="NCBIfam" id="TIGR01200">
    <property type="entry name" value="GLPGLI"/>
    <property type="match status" value="1"/>
</dbReference>
<accession>A0A3M9NFY3</accession>
<name>A0A3M9NFY3_9BACT</name>
<keyword evidence="1" id="KW-0732">Signal</keyword>
<reference evidence="2 3" key="1">
    <citation type="submission" date="2018-11" db="EMBL/GenBank/DDBJ databases">
        <title>Draft genome sequence of Ferruginibacter sp. BO-59.</title>
        <authorList>
            <person name="Im W.T."/>
        </authorList>
    </citation>
    <scope>NUCLEOTIDE SEQUENCE [LARGE SCALE GENOMIC DNA]</scope>
    <source>
        <strain evidence="2 3">BO-59</strain>
    </source>
</reference>